<dbReference type="EMBL" id="WKJQ01000001">
    <property type="protein sequence ID" value="MRW97243.1"/>
    <property type="molecule type" value="Genomic_DNA"/>
</dbReference>
<accession>A0A6A8GAE6</accession>
<evidence type="ECO:0000313" key="1">
    <source>
        <dbReference type="EMBL" id="MRW97243.1"/>
    </source>
</evidence>
<sequence>MAINRRNILLGLGAIVGGGGALIGTGAFSTVSAARTVSVSTAGDASAYIGIDGDGDYVTDMANQSGGSNELTIDLGGPSAGFNDDAITVVNGVLTITNNAADGTNALVGLSTSGVSETPSDGSGSATITLTDDSDNLAEVTFEIPNGPVELESTLTASDPSTATTDVNVTVDTSITSGTAVSNPELTIVATEPQ</sequence>
<gene>
    <name evidence="1" type="ORF">GJR99_11755</name>
</gene>
<dbReference type="Proteomes" id="UP000443423">
    <property type="component" value="Unassembled WGS sequence"/>
</dbReference>
<protein>
    <recommendedName>
        <fullName evidence="3">DUF1102 domain-containing protein</fullName>
    </recommendedName>
</protein>
<dbReference type="AlphaFoldDB" id="A0A6A8GAE6"/>
<proteinExistence type="predicted"/>
<dbReference type="RefSeq" id="WP_151112374.1">
    <property type="nucleotide sequence ID" value="NZ_WKJQ01000001.1"/>
</dbReference>
<name>A0A6A8GAE6_9EURY</name>
<evidence type="ECO:0008006" key="3">
    <source>
        <dbReference type="Google" id="ProtNLM"/>
    </source>
</evidence>
<reference evidence="1 2" key="1">
    <citation type="submission" date="2019-11" db="EMBL/GenBank/DDBJ databases">
        <title>Whole genome sequence of Haloferax sp. MBLA0078.</title>
        <authorList>
            <person name="Seo M.-J."/>
            <person name="Cho E.-S."/>
        </authorList>
    </citation>
    <scope>NUCLEOTIDE SEQUENCE [LARGE SCALE GENOMIC DNA]</scope>
    <source>
        <strain evidence="1 2">MBLA0078</strain>
    </source>
</reference>
<keyword evidence="2" id="KW-1185">Reference proteome</keyword>
<comment type="caution">
    <text evidence="1">The sequence shown here is derived from an EMBL/GenBank/DDBJ whole genome shotgun (WGS) entry which is preliminary data.</text>
</comment>
<organism evidence="1 2">
    <name type="scientific">Haloferax marinum</name>
    <dbReference type="NCBI Taxonomy" id="2666143"/>
    <lineage>
        <taxon>Archaea</taxon>
        <taxon>Methanobacteriati</taxon>
        <taxon>Methanobacteriota</taxon>
        <taxon>Stenosarchaea group</taxon>
        <taxon>Halobacteria</taxon>
        <taxon>Halobacteriales</taxon>
        <taxon>Haloferacaceae</taxon>
        <taxon>Haloferax</taxon>
    </lineage>
</organism>
<evidence type="ECO:0000313" key="2">
    <source>
        <dbReference type="Proteomes" id="UP000443423"/>
    </source>
</evidence>